<sequence length="115" mass="12916">MQPGRFSEIGKYFILLPGAVIVWLLKEGKDFLGSDKKLMNWPDYWKLKTHVFTAYIYAVIFFVMAIIPEITKIGIASGLGLTLFTSGLIGCLWAAASVYFAQITAKEILSQEFED</sequence>
<evidence type="ECO:0008006" key="4">
    <source>
        <dbReference type="Google" id="ProtNLM"/>
    </source>
</evidence>
<evidence type="ECO:0000313" key="2">
    <source>
        <dbReference type="EMBL" id="RAM61293.1"/>
    </source>
</evidence>
<feature type="transmembrane region" description="Helical" evidence="1">
    <location>
        <begin position="45"/>
        <end position="67"/>
    </location>
</feature>
<keyword evidence="3" id="KW-1185">Reference proteome</keyword>
<evidence type="ECO:0000256" key="1">
    <source>
        <dbReference type="SAM" id="Phobius"/>
    </source>
</evidence>
<accession>A0ABX9BU98</accession>
<organism evidence="2 3">
    <name type="scientific">Herbaspirillum rubrisubalbicans</name>
    <dbReference type="NCBI Taxonomy" id="80842"/>
    <lineage>
        <taxon>Bacteria</taxon>
        <taxon>Pseudomonadati</taxon>
        <taxon>Pseudomonadota</taxon>
        <taxon>Betaproteobacteria</taxon>
        <taxon>Burkholderiales</taxon>
        <taxon>Oxalobacteraceae</taxon>
        <taxon>Herbaspirillum</taxon>
    </lineage>
</organism>
<keyword evidence="1" id="KW-0472">Membrane</keyword>
<proteinExistence type="predicted"/>
<comment type="caution">
    <text evidence="2">The sequence shown here is derived from an EMBL/GenBank/DDBJ whole genome shotgun (WGS) entry which is preliminary data.</text>
</comment>
<name>A0ABX9BU98_9BURK</name>
<gene>
    <name evidence="2" type="ORF">RB24_25845</name>
</gene>
<feature type="transmembrane region" description="Helical" evidence="1">
    <location>
        <begin position="79"/>
        <end position="101"/>
    </location>
</feature>
<dbReference type="EMBL" id="JUGD01000044">
    <property type="protein sequence ID" value="RAM61293.1"/>
    <property type="molecule type" value="Genomic_DNA"/>
</dbReference>
<protein>
    <recommendedName>
        <fullName evidence="4">Transmembrane protein</fullName>
    </recommendedName>
</protein>
<keyword evidence="1" id="KW-0812">Transmembrane</keyword>
<dbReference type="Proteomes" id="UP000248631">
    <property type="component" value="Unassembled WGS sequence"/>
</dbReference>
<feature type="transmembrane region" description="Helical" evidence="1">
    <location>
        <begin position="9"/>
        <end position="25"/>
    </location>
</feature>
<reference evidence="2 3" key="1">
    <citation type="submission" date="2014-12" db="EMBL/GenBank/DDBJ databases">
        <title>Complete genome sequence of Herbaspirillum rubrisubalbicans Os38.</title>
        <authorList>
            <person name="Chen M."/>
            <person name="An Q."/>
        </authorList>
    </citation>
    <scope>NUCLEOTIDE SEQUENCE [LARGE SCALE GENOMIC DNA]</scope>
    <source>
        <strain evidence="2 3">Os38</strain>
    </source>
</reference>
<keyword evidence="1" id="KW-1133">Transmembrane helix</keyword>
<evidence type="ECO:0000313" key="3">
    <source>
        <dbReference type="Proteomes" id="UP000248631"/>
    </source>
</evidence>
<dbReference type="RefSeq" id="WP_112070087.1">
    <property type="nucleotide sequence ID" value="NZ_JUGD01000044.1"/>
</dbReference>